<dbReference type="InterPro" id="IPR004705">
    <property type="entry name" value="Cation/H_exchanger_CPA1_bac"/>
</dbReference>
<evidence type="ECO:0000313" key="15">
    <source>
        <dbReference type="Proteomes" id="UP000250443"/>
    </source>
</evidence>
<dbReference type="InterPro" id="IPR018422">
    <property type="entry name" value="Cation/H_exchanger_CPA1"/>
</dbReference>
<dbReference type="NCBIfam" id="TIGR00831">
    <property type="entry name" value="a_cpa1"/>
    <property type="match status" value="1"/>
</dbReference>
<comment type="caution">
    <text evidence="11">Lacks conserved residue(s) required for the propagation of feature annotation.</text>
</comment>
<feature type="transmembrane region" description="Helical" evidence="11">
    <location>
        <begin position="6"/>
        <end position="24"/>
    </location>
</feature>
<dbReference type="GO" id="GO:0098719">
    <property type="term" value="P:sodium ion import across plasma membrane"/>
    <property type="evidence" value="ECO:0007669"/>
    <property type="project" value="TreeGrafter"/>
</dbReference>
<feature type="transmembrane region" description="Helical" evidence="11">
    <location>
        <begin position="84"/>
        <end position="104"/>
    </location>
</feature>
<keyword evidence="2 11" id="KW-0813">Transport</keyword>
<keyword evidence="7 11" id="KW-0915">Sodium</keyword>
<keyword evidence="8 11" id="KW-0406">Ion transport</keyword>
<keyword evidence="6 11" id="KW-1133">Transmembrane helix</keyword>
<dbReference type="GO" id="GO:0015386">
    <property type="term" value="F:potassium:proton antiporter activity"/>
    <property type="evidence" value="ECO:0007669"/>
    <property type="project" value="TreeGrafter"/>
</dbReference>
<evidence type="ECO:0000259" key="12">
    <source>
        <dbReference type="Pfam" id="PF00999"/>
    </source>
</evidence>
<dbReference type="GO" id="GO:0015385">
    <property type="term" value="F:sodium:proton antiporter activity"/>
    <property type="evidence" value="ECO:0007669"/>
    <property type="project" value="InterPro"/>
</dbReference>
<dbReference type="Proteomes" id="UP000626180">
    <property type="component" value="Unassembled WGS sequence"/>
</dbReference>
<comment type="function">
    <text evidence="11">Na(+)/H(+) antiporter that extrudes sodium in exchange for external protons.</text>
</comment>
<protein>
    <submittedName>
        <fullName evidence="14">Na+/H+ antiporter</fullName>
    </submittedName>
</protein>
<dbReference type="Pfam" id="PF00999">
    <property type="entry name" value="Na_H_Exchanger"/>
    <property type="match status" value="1"/>
</dbReference>
<evidence type="ECO:0000256" key="7">
    <source>
        <dbReference type="ARBA" id="ARBA00023053"/>
    </source>
</evidence>
<feature type="transmembrane region" description="Helical" evidence="11">
    <location>
        <begin position="216"/>
        <end position="235"/>
    </location>
</feature>
<evidence type="ECO:0000256" key="1">
    <source>
        <dbReference type="ARBA" id="ARBA00004651"/>
    </source>
</evidence>
<evidence type="ECO:0000256" key="2">
    <source>
        <dbReference type="ARBA" id="ARBA00022448"/>
    </source>
</evidence>
<dbReference type="InterPro" id="IPR006153">
    <property type="entry name" value="Cation/H_exchanger_TM"/>
</dbReference>
<keyword evidence="9 11" id="KW-0472">Membrane</keyword>
<accession>A0A2X2D913</accession>
<dbReference type="PANTHER" id="PTHR10110">
    <property type="entry name" value="SODIUM/HYDROGEN EXCHANGER"/>
    <property type="match status" value="1"/>
</dbReference>
<reference evidence="13 16" key="2">
    <citation type="submission" date="2020-10" db="EMBL/GenBank/DDBJ databases">
        <title>Genome sequences of Pseudomonas isolates.</title>
        <authorList>
            <person name="Wessels L."/>
            <person name="Reich F."/>
            <person name="Hammerl J."/>
        </authorList>
    </citation>
    <scope>NUCLEOTIDE SEQUENCE [LARGE SCALE GENOMIC DNA]</scope>
    <source>
        <strain evidence="13 16">20-MO00624-0</strain>
    </source>
</reference>
<dbReference type="EMBL" id="JADMCD010000016">
    <property type="protein sequence ID" value="MBF8643357.1"/>
    <property type="molecule type" value="Genomic_DNA"/>
</dbReference>
<evidence type="ECO:0000256" key="6">
    <source>
        <dbReference type="ARBA" id="ARBA00022989"/>
    </source>
</evidence>
<keyword evidence="16" id="KW-1185">Reference proteome</keyword>
<dbReference type="GO" id="GO:0005886">
    <property type="term" value="C:plasma membrane"/>
    <property type="evidence" value="ECO:0007669"/>
    <property type="project" value="UniProtKB-SubCell"/>
</dbReference>
<feature type="transmembrane region" description="Helical" evidence="11">
    <location>
        <begin position="280"/>
        <end position="302"/>
    </location>
</feature>
<comment type="subcellular location">
    <subcellularLocation>
        <location evidence="11">Cell inner membrane</location>
        <topology evidence="11">Multi-pass membrane protein</topology>
    </subcellularLocation>
    <subcellularLocation>
        <location evidence="1">Cell membrane</location>
        <topology evidence="1">Multi-pass membrane protein</topology>
    </subcellularLocation>
</comment>
<keyword evidence="3 11" id="KW-0050">Antiport</keyword>
<evidence type="ECO:0000256" key="3">
    <source>
        <dbReference type="ARBA" id="ARBA00022449"/>
    </source>
</evidence>
<evidence type="ECO:0000256" key="8">
    <source>
        <dbReference type="ARBA" id="ARBA00023065"/>
    </source>
</evidence>
<comment type="similarity">
    <text evidence="11">Belongs to the monovalent cation:proton antiporter 1 (CPA1) transporter (TC 2.A.36) family.</text>
</comment>
<dbReference type="GO" id="GO:0051453">
    <property type="term" value="P:regulation of intracellular pH"/>
    <property type="evidence" value="ECO:0007669"/>
    <property type="project" value="TreeGrafter"/>
</dbReference>
<proteinExistence type="inferred from homology"/>
<feature type="transmembrane region" description="Helical" evidence="11">
    <location>
        <begin position="314"/>
        <end position="337"/>
    </location>
</feature>
<dbReference type="Gene3D" id="6.10.140.1330">
    <property type="match status" value="1"/>
</dbReference>
<evidence type="ECO:0000313" key="16">
    <source>
        <dbReference type="Proteomes" id="UP000626180"/>
    </source>
</evidence>
<feature type="transmembrane region" description="Helical" evidence="11">
    <location>
        <begin position="394"/>
        <end position="418"/>
    </location>
</feature>
<feature type="transmembrane region" description="Helical" evidence="11">
    <location>
        <begin position="241"/>
        <end position="259"/>
    </location>
</feature>
<evidence type="ECO:0000256" key="4">
    <source>
        <dbReference type="ARBA" id="ARBA00022475"/>
    </source>
</evidence>
<keyword evidence="10 11" id="KW-0739">Sodium transport</keyword>
<sequence>MDTVYLVLMLLLVASATGVAARFLPSLPTPLVQIAFGALLAWPASGLHVELQPELFMLLFIAPLLFADARRFPQREFMLLRGPILALALGLVLVTVIGVGYVVHWLFPGLPLPVCFALTAILSPTDAVAVSAISGRLPVPPRLMHILEGESLMNDASGLVAFKFAVAAALTGAFSLAQATVGFLLISLGGLLVGALLALAFNVVRTRLIERHLGEASTIQIVLLLLLLPFAAFLLAEHFHLSGILSAVAAGMVINRLDLKRQDQTTSRIQTRSVWEMLEFVLNALVFLLLGFQLPEIIGGALNATTSAGTTLPFIELLGFVALISIALLGMRFLWIFGAVHVPRLLRRKPARSVSARVMLAGTLAGIRGTITLAAALSLPEMLNDGTPFPARELLIFLATGVILFTLITGSVGLPLVLRGLDLPEDSREYEEERHARIRGAEAAIRHIENYHQEKAKVLADHQGDEEIIVAFNEITLHLMDYYHKRMEINNHELPTPLLEARRDLERETRLQALKAERTEYYKLRSRHHINDSTLQKLVREVDLIETALTASATRQHH</sequence>
<dbReference type="AlphaFoldDB" id="A0A2X2D913"/>
<dbReference type="PANTHER" id="PTHR10110:SF86">
    <property type="entry name" value="SODIUM_HYDROGEN EXCHANGER 7"/>
    <property type="match status" value="1"/>
</dbReference>
<keyword evidence="5 11" id="KW-0812">Transmembrane</keyword>
<evidence type="ECO:0000256" key="9">
    <source>
        <dbReference type="ARBA" id="ARBA00023136"/>
    </source>
</evidence>
<organism evidence="14 15">
    <name type="scientific">Pseudomonas luteola</name>
    <dbReference type="NCBI Taxonomy" id="47886"/>
    <lineage>
        <taxon>Bacteria</taxon>
        <taxon>Pseudomonadati</taxon>
        <taxon>Pseudomonadota</taxon>
        <taxon>Gammaproteobacteria</taxon>
        <taxon>Pseudomonadales</taxon>
        <taxon>Pseudomonadaceae</taxon>
        <taxon>Pseudomonas</taxon>
    </lineage>
</organism>
<feature type="transmembrane region" description="Helical" evidence="11">
    <location>
        <begin position="55"/>
        <end position="72"/>
    </location>
</feature>
<keyword evidence="4" id="KW-1003">Cell membrane</keyword>
<evidence type="ECO:0000256" key="11">
    <source>
        <dbReference type="RuleBase" id="RU366002"/>
    </source>
</evidence>
<feature type="transmembrane region" description="Helical" evidence="11">
    <location>
        <begin position="183"/>
        <end position="204"/>
    </location>
</feature>
<evidence type="ECO:0000256" key="5">
    <source>
        <dbReference type="ARBA" id="ARBA00022692"/>
    </source>
</evidence>
<feature type="transmembrane region" description="Helical" evidence="11">
    <location>
        <begin position="358"/>
        <end position="379"/>
    </location>
</feature>
<name>A0A2X2D913_PSELU</name>
<feature type="domain" description="Cation/H+ exchanger transmembrane" evidence="12">
    <location>
        <begin position="12"/>
        <end position="417"/>
    </location>
</feature>
<gene>
    <name evidence="14" type="primary">nhaK_4</name>
    <name evidence="13" type="ORF">IRZ65_22085</name>
    <name evidence="14" type="ORF">NCTC11842_05702</name>
</gene>
<evidence type="ECO:0000256" key="10">
    <source>
        <dbReference type="ARBA" id="ARBA00023201"/>
    </source>
</evidence>
<evidence type="ECO:0000313" key="14">
    <source>
        <dbReference type="EMBL" id="SPZ16668.1"/>
    </source>
</evidence>
<reference evidence="14 15" key="1">
    <citation type="submission" date="2018-06" db="EMBL/GenBank/DDBJ databases">
        <authorList>
            <consortium name="Pathogen Informatics"/>
            <person name="Doyle S."/>
        </authorList>
    </citation>
    <scope>NUCLEOTIDE SEQUENCE [LARGE SCALE GENOMIC DNA]</scope>
    <source>
        <strain evidence="14 15">NCTC11842</strain>
    </source>
</reference>
<evidence type="ECO:0000313" key="13">
    <source>
        <dbReference type="EMBL" id="MBF8643357.1"/>
    </source>
</evidence>
<keyword evidence="11" id="KW-0997">Cell inner membrane</keyword>
<dbReference type="Proteomes" id="UP000250443">
    <property type="component" value="Unassembled WGS sequence"/>
</dbReference>
<dbReference type="EMBL" id="UAUF01000015">
    <property type="protein sequence ID" value="SPZ16668.1"/>
    <property type="molecule type" value="Genomic_DNA"/>
</dbReference>